<dbReference type="EMBL" id="FOIL01000006">
    <property type="protein sequence ID" value="SET16418.1"/>
    <property type="molecule type" value="Genomic_DNA"/>
</dbReference>
<accession>A0A1I0CA17</accession>
<feature type="transmembrane region" description="Helical" evidence="2">
    <location>
        <begin position="20"/>
        <end position="40"/>
    </location>
</feature>
<keyword evidence="2" id="KW-0812">Transmembrane</keyword>
<keyword evidence="4" id="KW-0808">Transferase</keyword>
<keyword evidence="5" id="KW-1185">Reference proteome</keyword>
<dbReference type="RefSeq" id="WP_074648814.1">
    <property type="nucleotide sequence ID" value="NZ_FOIL01000006.1"/>
</dbReference>
<dbReference type="Pfam" id="PF02397">
    <property type="entry name" value="Bac_transf"/>
    <property type="match status" value="1"/>
</dbReference>
<sequence length="211" mass="24174">MKHREYGFYEKYVKRPQDFLCAALGIIVLSPVFVIVAILVKINLGSPVIFSQERPGRNGKIFQLYKFRTMLPPKGNVIDPKQDAERLTPFGRKLRAVSLDELPELFNILRGDMAVVGPRPLLVRYLGRYTPRQARRHEVRPGFTGLAQVNGRNAISWEEKFDWDVKYVDRITFLGDWKIIFQTVKTVLKREGISAAGEATMEEFMGSGSRK</sequence>
<keyword evidence="2" id="KW-0472">Membrane</keyword>
<comment type="similarity">
    <text evidence="1">Belongs to the bacterial sugar transferase family.</text>
</comment>
<dbReference type="Proteomes" id="UP000199820">
    <property type="component" value="Unassembled WGS sequence"/>
</dbReference>
<evidence type="ECO:0000313" key="4">
    <source>
        <dbReference type="EMBL" id="SET16418.1"/>
    </source>
</evidence>
<dbReference type="PANTHER" id="PTHR30576:SF8">
    <property type="entry name" value="UNDECAPRENYL-PHOSPHATE GALACTOSE PHOSPHOTRANSFERASE"/>
    <property type="match status" value="1"/>
</dbReference>
<evidence type="ECO:0000259" key="3">
    <source>
        <dbReference type="Pfam" id="PF02397"/>
    </source>
</evidence>
<dbReference type="InterPro" id="IPR003362">
    <property type="entry name" value="Bact_transf"/>
</dbReference>
<proteinExistence type="inferred from homology"/>
<keyword evidence="2" id="KW-1133">Transmembrane helix</keyword>
<name>A0A1I0CA17_9FIRM</name>
<evidence type="ECO:0000256" key="2">
    <source>
        <dbReference type="SAM" id="Phobius"/>
    </source>
</evidence>
<feature type="domain" description="Bacterial sugar transferase" evidence="3">
    <location>
        <begin position="14"/>
        <end position="189"/>
    </location>
</feature>
<dbReference type="OrthoDB" id="9808602at2"/>
<gene>
    <name evidence="4" type="ORF">SAMN04487771_100683</name>
</gene>
<evidence type="ECO:0000256" key="1">
    <source>
        <dbReference type="ARBA" id="ARBA00006464"/>
    </source>
</evidence>
<dbReference type="AlphaFoldDB" id="A0A1I0CA17"/>
<reference evidence="4 5" key="1">
    <citation type="submission" date="2016-10" db="EMBL/GenBank/DDBJ databases">
        <authorList>
            <person name="de Groot N.N."/>
        </authorList>
    </citation>
    <scope>NUCLEOTIDE SEQUENCE [LARGE SCALE GENOMIC DNA]</scope>
    <source>
        <strain evidence="4 5">KH1P1</strain>
    </source>
</reference>
<dbReference type="GO" id="GO:0016780">
    <property type="term" value="F:phosphotransferase activity, for other substituted phosphate groups"/>
    <property type="evidence" value="ECO:0007669"/>
    <property type="project" value="TreeGrafter"/>
</dbReference>
<dbReference type="PANTHER" id="PTHR30576">
    <property type="entry name" value="COLANIC BIOSYNTHESIS UDP-GLUCOSE LIPID CARRIER TRANSFERASE"/>
    <property type="match status" value="1"/>
</dbReference>
<organism evidence="4 5">
    <name type="scientific">[Clostridium] aminophilum</name>
    <dbReference type="NCBI Taxonomy" id="1526"/>
    <lineage>
        <taxon>Bacteria</taxon>
        <taxon>Bacillati</taxon>
        <taxon>Bacillota</taxon>
        <taxon>Clostridia</taxon>
        <taxon>Lachnospirales</taxon>
        <taxon>Lachnospiraceae</taxon>
    </lineage>
</organism>
<evidence type="ECO:0000313" key="5">
    <source>
        <dbReference type="Proteomes" id="UP000199820"/>
    </source>
</evidence>
<protein>
    <submittedName>
        <fullName evidence="4">Sugar transferase involved in LPS biosynthesis (Colanic, teichoic acid)</fullName>
    </submittedName>
</protein>